<gene>
    <name evidence="1" type="ORF">EYF80_014301</name>
</gene>
<protein>
    <submittedName>
        <fullName evidence="1">Uncharacterized protein</fullName>
    </submittedName>
</protein>
<evidence type="ECO:0000313" key="2">
    <source>
        <dbReference type="Proteomes" id="UP000314294"/>
    </source>
</evidence>
<dbReference type="Proteomes" id="UP000314294">
    <property type="component" value="Unassembled WGS sequence"/>
</dbReference>
<proteinExistence type="predicted"/>
<reference evidence="1 2" key="1">
    <citation type="submission" date="2019-03" db="EMBL/GenBank/DDBJ databases">
        <title>First draft genome of Liparis tanakae, snailfish: a comprehensive survey of snailfish specific genes.</title>
        <authorList>
            <person name="Kim W."/>
            <person name="Song I."/>
            <person name="Jeong J.-H."/>
            <person name="Kim D."/>
            <person name="Kim S."/>
            <person name="Ryu S."/>
            <person name="Song J.Y."/>
            <person name="Lee S.K."/>
        </authorList>
    </citation>
    <scope>NUCLEOTIDE SEQUENCE [LARGE SCALE GENOMIC DNA]</scope>
    <source>
        <tissue evidence="1">Muscle</tissue>
    </source>
</reference>
<dbReference type="AlphaFoldDB" id="A0A4Z2IBS1"/>
<sequence length="67" mass="7538">MKVSGLRVTFSIKCLSQGSEDERPFGFRELTCISHNVSDCSSLYHCIMLRSFSSSLLQCSDYLVPAR</sequence>
<evidence type="ECO:0000313" key="1">
    <source>
        <dbReference type="EMBL" id="TNN75489.1"/>
    </source>
</evidence>
<organism evidence="1 2">
    <name type="scientific">Liparis tanakae</name>
    <name type="common">Tanaka's snailfish</name>
    <dbReference type="NCBI Taxonomy" id="230148"/>
    <lineage>
        <taxon>Eukaryota</taxon>
        <taxon>Metazoa</taxon>
        <taxon>Chordata</taxon>
        <taxon>Craniata</taxon>
        <taxon>Vertebrata</taxon>
        <taxon>Euteleostomi</taxon>
        <taxon>Actinopterygii</taxon>
        <taxon>Neopterygii</taxon>
        <taxon>Teleostei</taxon>
        <taxon>Neoteleostei</taxon>
        <taxon>Acanthomorphata</taxon>
        <taxon>Eupercaria</taxon>
        <taxon>Perciformes</taxon>
        <taxon>Cottioidei</taxon>
        <taxon>Cottales</taxon>
        <taxon>Liparidae</taxon>
        <taxon>Liparis</taxon>
    </lineage>
</organism>
<keyword evidence="2" id="KW-1185">Reference proteome</keyword>
<comment type="caution">
    <text evidence="1">The sequence shown here is derived from an EMBL/GenBank/DDBJ whole genome shotgun (WGS) entry which is preliminary data.</text>
</comment>
<name>A0A4Z2IBS1_9TELE</name>
<dbReference type="EMBL" id="SRLO01000103">
    <property type="protein sequence ID" value="TNN75489.1"/>
    <property type="molecule type" value="Genomic_DNA"/>
</dbReference>
<accession>A0A4Z2IBS1</accession>